<evidence type="ECO:0000313" key="2">
    <source>
        <dbReference type="Proteomes" id="UP000828251"/>
    </source>
</evidence>
<reference evidence="1 2" key="1">
    <citation type="journal article" date="2021" name="Plant Biotechnol. J.">
        <title>Multi-omics assisted identification of the key and species-specific regulatory components of drought-tolerant mechanisms in Gossypium stocksii.</title>
        <authorList>
            <person name="Yu D."/>
            <person name="Ke L."/>
            <person name="Zhang D."/>
            <person name="Wu Y."/>
            <person name="Sun Y."/>
            <person name="Mei J."/>
            <person name="Sun J."/>
            <person name="Sun Y."/>
        </authorList>
    </citation>
    <scope>NUCLEOTIDE SEQUENCE [LARGE SCALE GENOMIC DNA]</scope>
    <source>
        <strain evidence="2">cv. E1</strain>
        <tissue evidence="1">Leaf</tissue>
    </source>
</reference>
<dbReference type="AlphaFoldDB" id="A0A9D3URK4"/>
<sequence>MFGGRNLSSVNEDKEHLSKIIDMCYNNFSYYQVQAGIDLMIKAQYLLQQDTYILWTDERIILAYNTRKHQQEGNEQSVQLLKKIADMEIDDYPLTIEIKDR</sequence>
<evidence type="ECO:0000313" key="1">
    <source>
        <dbReference type="EMBL" id="KAH1055850.1"/>
    </source>
</evidence>
<proteinExistence type="predicted"/>
<gene>
    <name evidence="1" type="ORF">J1N35_033915</name>
</gene>
<name>A0A9D3URK4_9ROSI</name>
<comment type="caution">
    <text evidence="1">The sequence shown here is derived from an EMBL/GenBank/DDBJ whole genome shotgun (WGS) entry which is preliminary data.</text>
</comment>
<dbReference type="EMBL" id="JAIQCV010000010">
    <property type="protein sequence ID" value="KAH1055850.1"/>
    <property type="molecule type" value="Genomic_DNA"/>
</dbReference>
<dbReference type="OrthoDB" id="10305244at2759"/>
<organism evidence="1 2">
    <name type="scientific">Gossypium stocksii</name>
    <dbReference type="NCBI Taxonomy" id="47602"/>
    <lineage>
        <taxon>Eukaryota</taxon>
        <taxon>Viridiplantae</taxon>
        <taxon>Streptophyta</taxon>
        <taxon>Embryophyta</taxon>
        <taxon>Tracheophyta</taxon>
        <taxon>Spermatophyta</taxon>
        <taxon>Magnoliopsida</taxon>
        <taxon>eudicotyledons</taxon>
        <taxon>Gunneridae</taxon>
        <taxon>Pentapetalae</taxon>
        <taxon>rosids</taxon>
        <taxon>malvids</taxon>
        <taxon>Malvales</taxon>
        <taxon>Malvaceae</taxon>
        <taxon>Malvoideae</taxon>
        <taxon>Gossypium</taxon>
    </lineage>
</organism>
<protein>
    <submittedName>
        <fullName evidence="1">Uncharacterized protein</fullName>
    </submittedName>
</protein>
<dbReference type="Proteomes" id="UP000828251">
    <property type="component" value="Unassembled WGS sequence"/>
</dbReference>
<accession>A0A9D3URK4</accession>
<keyword evidence="2" id="KW-1185">Reference proteome</keyword>